<gene>
    <name evidence="1" type="ORF">AN396_10860</name>
</gene>
<evidence type="ECO:0000313" key="1">
    <source>
        <dbReference type="EMBL" id="ONI38352.1"/>
    </source>
</evidence>
<protein>
    <submittedName>
        <fullName evidence="1">Uncharacterized protein</fullName>
    </submittedName>
</protein>
<proteinExistence type="predicted"/>
<dbReference type="EMBL" id="LJDB01000089">
    <property type="protein sequence ID" value="ONI38352.1"/>
    <property type="molecule type" value="Genomic_DNA"/>
</dbReference>
<name>A0ACC8X923_9FIRM</name>
<reference evidence="1" key="1">
    <citation type="submission" date="2016-08" db="EMBL/GenBank/DDBJ databases">
        <authorList>
            <person name="Ngugi D.K."/>
            <person name="Miyake S."/>
            <person name="Stingl U."/>
        </authorList>
    </citation>
    <scope>NUCLEOTIDE SEQUENCE</scope>
    <source>
        <strain evidence="1">SCG-B11WGA-EpuloA1</strain>
    </source>
</reference>
<accession>A0ACC8X923</accession>
<organism evidence="1 2">
    <name type="scientific">Candidatus Epulonipiscium fishelsonii</name>
    <dbReference type="NCBI Taxonomy" id="77094"/>
    <lineage>
        <taxon>Bacteria</taxon>
        <taxon>Bacillati</taxon>
        <taxon>Bacillota</taxon>
        <taxon>Clostridia</taxon>
        <taxon>Lachnospirales</taxon>
        <taxon>Lachnospiraceae</taxon>
        <taxon>Candidatus Epulonipiscium</taxon>
    </lineage>
</organism>
<dbReference type="Proteomes" id="UP000188605">
    <property type="component" value="Unassembled WGS sequence"/>
</dbReference>
<evidence type="ECO:0000313" key="2">
    <source>
        <dbReference type="Proteomes" id="UP000188605"/>
    </source>
</evidence>
<comment type="caution">
    <text evidence="1">The sequence shown here is derived from an EMBL/GenBank/DDBJ whole genome shotgun (WGS) entry which is preliminary data.</text>
</comment>
<sequence>MNVEKVILEEFEKLYAQGVIRKNGKPIKYLGGAEAQGEGFAVDVDDFSKKQILWEGENQGGTMTICQINDNGDFYANERFFPIFHAPECVLVYGKLEGNEYKVSEVQKIPYLHRFDVIDVGEDKVFVGATLAKEKADKDDWSKPGEILIGKLDKDPSKPFEIKVLKEGITKNHGYCTTTYNGKRVILITGIEGLFCIYIPEKYEDTWKIEHMMDFEISDACTVDIDNDGQDEIVTIEKFHGNELNVYKKEETGWKKIFSKEIAFGHGLWGGKLLGKNRFLAGWRQGTKELVCFTKDGDKFDEFVLGEGGTSQFSVWEDDGKAYVLSADRQAKGQVGQLVIYTLTK</sequence>
<keyword evidence="2" id="KW-1185">Reference proteome</keyword>